<protein>
    <recommendedName>
        <fullName evidence="2">NIPSNAP domain-containing protein</fullName>
    </recommendedName>
</protein>
<evidence type="ECO:0000313" key="3">
    <source>
        <dbReference type="EMBL" id="NDV39878.1"/>
    </source>
</evidence>
<dbReference type="InterPro" id="IPR011008">
    <property type="entry name" value="Dimeric_a/b-barrel"/>
</dbReference>
<dbReference type="InterPro" id="IPR012577">
    <property type="entry name" value="NIPSNAP"/>
</dbReference>
<organism evidence="3">
    <name type="scientific">Arcella intermedia</name>
    <dbReference type="NCBI Taxonomy" id="1963864"/>
    <lineage>
        <taxon>Eukaryota</taxon>
        <taxon>Amoebozoa</taxon>
        <taxon>Tubulinea</taxon>
        <taxon>Elardia</taxon>
        <taxon>Arcellinida</taxon>
        <taxon>Sphaerothecina</taxon>
        <taxon>Arcellidae</taxon>
        <taxon>Arcella</taxon>
    </lineage>
</organism>
<dbReference type="PANTHER" id="PTHR21017:SF19">
    <property type="entry name" value="PROTEIN NIPSNAP HOMOLOG 3B"/>
    <property type="match status" value="1"/>
</dbReference>
<dbReference type="AlphaFoldDB" id="A0A6B2LSY1"/>
<dbReference type="GO" id="GO:0005739">
    <property type="term" value="C:mitochondrion"/>
    <property type="evidence" value="ECO:0007669"/>
    <property type="project" value="TreeGrafter"/>
</dbReference>
<proteinExistence type="inferred from homology"/>
<evidence type="ECO:0000256" key="1">
    <source>
        <dbReference type="ARBA" id="ARBA00005291"/>
    </source>
</evidence>
<reference evidence="3" key="1">
    <citation type="journal article" date="2020" name="J. Eukaryot. Microbiol.">
        <title>De novo Sequencing, Assembly and Annotation of the Transcriptome for the Free-Living Testate Amoeba Arcella intermedia.</title>
        <authorList>
            <person name="Ribeiro G.M."/>
            <person name="Porfirio-Sousa A.L."/>
            <person name="Maurer-Alcala X.X."/>
            <person name="Katz L.A."/>
            <person name="Lahr D.J.G."/>
        </authorList>
    </citation>
    <scope>NUCLEOTIDE SEQUENCE</scope>
</reference>
<evidence type="ECO:0000259" key="2">
    <source>
        <dbReference type="Pfam" id="PF07978"/>
    </source>
</evidence>
<feature type="domain" description="NIPSNAP" evidence="2">
    <location>
        <begin position="1"/>
        <end position="94"/>
    </location>
</feature>
<accession>A0A6B2LSY1</accession>
<dbReference type="GO" id="GO:0000423">
    <property type="term" value="P:mitophagy"/>
    <property type="evidence" value="ECO:0007669"/>
    <property type="project" value="UniProtKB-ARBA"/>
</dbReference>
<comment type="similarity">
    <text evidence="1">Belongs to the NipSnap family.</text>
</comment>
<sequence>MRTYAIKPKCFGSFVSRTNEFIHLRTRASPLLGYWTAEMGGINQVVHIWEYSSLSHRAQVRKSLGGDVEWKQQYLDVVLPMWQEQTNSLLSPLSPVIKSSEPGGIKNSLMLFIANL</sequence>
<name>A0A6B2LSY1_9EUKA</name>
<dbReference type="Pfam" id="PF07978">
    <property type="entry name" value="NIPSNAP"/>
    <property type="match status" value="1"/>
</dbReference>
<dbReference type="InterPro" id="IPR051557">
    <property type="entry name" value="NipSnap_domain"/>
</dbReference>
<dbReference type="EMBL" id="GIBP01010909">
    <property type="protein sequence ID" value="NDV39878.1"/>
    <property type="molecule type" value="Transcribed_RNA"/>
</dbReference>
<dbReference type="PANTHER" id="PTHR21017">
    <property type="entry name" value="NIPSNAP-RELATED"/>
    <property type="match status" value="1"/>
</dbReference>
<dbReference type="SUPFAM" id="SSF54909">
    <property type="entry name" value="Dimeric alpha+beta barrel"/>
    <property type="match status" value="1"/>
</dbReference>
<dbReference type="Gene3D" id="3.30.70.100">
    <property type="match status" value="1"/>
</dbReference>